<dbReference type="AlphaFoldDB" id="A0AAW0D670"/>
<evidence type="ECO:0000256" key="1">
    <source>
        <dbReference type="SAM" id="MobiDB-lite"/>
    </source>
</evidence>
<evidence type="ECO:0000313" key="2">
    <source>
        <dbReference type="EMBL" id="KAK7046576.1"/>
    </source>
</evidence>
<evidence type="ECO:0000313" key="3">
    <source>
        <dbReference type="Proteomes" id="UP001362999"/>
    </source>
</evidence>
<dbReference type="EMBL" id="JAWWNJ010000010">
    <property type="protein sequence ID" value="KAK7046576.1"/>
    <property type="molecule type" value="Genomic_DNA"/>
</dbReference>
<organism evidence="2 3">
    <name type="scientific">Favolaschia claudopus</name>
    <dbReference type="NCBI Taxonomy" id="2862362"/>
    <lineage>
        <taxon>Eukaryota</taxon>
        <taxon>Fungi</taxon>
        <taxon>Dikarya</taxon>
        <taxon>Basidiomycota</taxon>
        <taxon>Agaricomycotina</taxon>
        <taxon>Agaricomycetes</taxon>
        <taxon>Agaricomycetidae</taxon>
        <taxon>Agaricales</taxon>
        <taxon>Marasmiineae</taxon>
        <taxon>Mycenaceae</taxon>
        <taxon>Favolaschia</taxon>
    </lineage>
</organism>
<reference evidence="2 3" key="1">
    <citation type="journal article" date="2024" name="J Genomics">
        <title>Draft genome sequencing and assembly of Favolaschia claudopus CIRM-BRFM 2984 isolated from oak limbs.</title>
        <authorList>
            <person name="Navarro D."/>
            <person name="Drula E."/>
            <person name="Chaduli D."/>
            <person name="Cazenave R."/>
            <person name="Ahrendt S."/>
            <person name="Wang J."/>
            <person name="Lipzen A."/>
            <person name="Daum C."/>
            <person name="Barry K."/>
            <person name="Grigoriev I.V."/>
            <person name="Favel A."/>
            <person name="Rosso M.N."/>
            <person name="Martin F."/>
        </authorList>
    </citation>
    <scope>NUCLEOTIDE SEQUENCE [LARGE SCALE GENOMIC DNA]</scope>
    <source>
        <strain evidence="2 3">CIRM-BRFM 2984</strain>
    </source>
</reference>
<name>A0AAW0D670_9AGAR</name>
<accession>A0AAW0D670</accession>
<feature type="region of interest" description="Disordered" evidence="1">
    <location>
        <begin position="208"/>
        <end position="231"/>
    </location>
</feature>
<comment type="caution">
    <text evidence="2">The sequence shown here is derived from an EMBL/GenBank/DDBJ whole genome shotgun (WGS) entry which is preliminary data.</text>
</comment>
<dbReference type="Proteomes" id="UP001362999">
    <property type="component" value="Unassembled WGS sequence"/>
</dbReference>
<keyword evidence="3" id="KW-1185">Reference proteome</keyword>
<sequence length="326" mass="36690">MTTYESERSRLWRKEKQHEIELQFKEVTRDINADLGRRVRDILLQTTYDFGAVARLCQEAEKQEAEIAGMLSEGIEAETARLRTGFMNAALDHPDTARSILQPVLMQTLLFEGMDALPNTHRKRIELDFPDRVEGLLDFHCIAFHADVNVMKKLYDEDTYRSKAETQKVLAQHRTEMETLMVNLSGKCISVGSSKKQRLRMSRVQGSPPLQQGAVTLPSSSPTHPLAPGRQNIPRTVTFQKPTAAEFPPLRGISQAAGCIQPSRAASNTRVAVESLTFDEESDVDLPDSFVLDELRGEGEVLPSISNRQHREPEIVVAPRNPRVYV</sequence>
<feature type="compositionally biased region" description="Polar residues" evidence="1">
    <location>
        <begin position="208"/>
        <end position="223"/>
    </location>
</feature>
<protein>
    <submittedName>
        <fullName evidence="2">Uncharacterized protein</fullName>
    </submittedName>
</protein>
<gene>
    <name evidence="2" type="ORF">R3P38DRAFT_2874559</name>
</gene>
<proteinExistence type="predicted"/>